<dbReference type="Proteomes" id="UP000070533">
    <property type="component" value="Unassembled WGS sequence"/>
</dbReference>
<evidence type="ECO:0000313" key="2">
    <source>
        <dbReference type="Proteomes" id="UP000070533"/>
    </source>
</evidence>
<accession>A0A133Q7E4</accession>
<comment type="caution">
    <text evidence="1">The sequence shown here is derived from an EMBL/GenBank/DDBJ whole genome shotgun (WGS) entry which is preliminary data.</text>
</comment>
<reference evidence="2" key="1">
    <citation type="submission" date="2016-01" db="EMBL/GenBank/DDBJ databases">
        <authorList>
            <person name="Mitreva M."/>
            <person name="Pepin K.H."/>
            <person name="Mihindukulasuriya K.A."/>
            <person name="Fulton R."/>
            <person name="Fronick C."/>
            <person name="O'Laughlin M."/>
            <person name="Miner T."/>
            <person name="Herter B."/>
            <person name="Rosa B.A."/>
            <person name="Cordes M."/>
            <person name="Tomlinson C."/>
            <person name="Wollam A."/>
            <person name="Palsikar V.B."/>
            <person name="Mardis E.R."/>
            <person name="Wilson R.K."/>
        </authorList>
    </citation>
    <scope>NUCLEOTIDE SEQUENCE [LARGE SCALE GENOMIC DNA]</scope>
    <source>
        <strain evidence="2">MJR7716</strain>
    </source>
</reference>
<proteinExistence type="predicted"/>
<dbReference type="EMBL" id="LRQG01000105">
    <property type="protein sequence ID" value="KXA38807.1"/>
    <property type="molecule type" value="Genomic_DNA"/>
</dbReference>
<dbReference type="AlphaFoldDB" id="A0A133Q7E4"/>
<gene>
    <name evidence="1" type="ORF">HMPREF3226_01439</name>
</gene>
<protein>
    <submittedName>
        <fullName evidence="1">Uncharacterized protein</fullName>
    </submittedName>
</protein>
<name>A0A133Q7E4_9BACT</name>
<dbReference type="STRING" id="28128.HMPREF3226_01439"/>
<keyword evidence="2" id="KW-1185">Reference proteome</keyword>
<sequence length="66" mass="7514">MFVCKKKYPPSTIGVIVVEKIGGKMKELATIGVAYNQGGGRKFCQWSKRMDFQRRIPTSSATRFVW</sequence>
<organism evidence="1 2">
    <name type="scientific">Prevotella corporis</name>
    <dbReference type="NCBI Taxonomy" id="28128"/>
    <lineage>
        <taxon>Bacteria</taxon>
        <taxon>Pseudomonadati</taxon>
        <taxon>Bacteroidota</taxon>
        <taxon>Bacteroidia</taxon>
        <taxon>Bacteroidales</taxon>
        <taxon>Prevotellaceae</taxon>
        <taxon>Prevotella</taxon>
    </lineage>
</organism>
<evidence type="ECO:0000313" key="1">
    <source>
        <dbReference type="EMBL" id="KXA38807.1"/>
    </source>
</evidence>